<gene>
    <name evidence="4" type="ORF">R1flu_025989</name>
</gene>
<dbReference type="Proteomes" id="UP001605036">
    <property type="component" value="Unassembled WGS sequence"/>
</dbReference>
<accession>A0ABD1XEQ0</accession>
<dbReference type="PROSITE" id="PS50158">
    <property type="entry name" value="ZF_CCHC"/>
    <property type="match status" value="1"/>
</dbReference>
<organism evidence="4 5">
    <name type="scientific">Riccia fluitans</name>
    <dbReference type="NCBI Taxonomy" id="41844"/>
    <lineage>
        <taxon>Eukaryota</taxon>
        <taxon>Viridiplantae</taxon>
        <taxon>Streptophyta</taxon>
        <taxon>Embryophyta</taxon>
        <taxon>Marchantiophyta</taxon>
        <taxon>Marchantiopsida</taxon>
        <taxon>Marchantiidae</taxon>
        <taxon>Marchantiales</taxon>
        <taxon>Ricciaceae</taxon>
        <taxon>Riccia</taxon>
    </lineage>
</organism>
<proteinExistence type="predicted"/>
<dbReference type="InterPro" id="IPR001878">
    <property type="entry name" value="Znf_CCHC"/>
</dbReference>
<feature type="domain" description="CCHC-type" evidence="3">
    <location>
        <begin position="56"/>
        <end position="70"/>
    </location>
</feature>
<keyword evidence="1" id="KW-0479">Metal-binding</keyword>
<protein>
    <recommendedName>
        <fullName evidence="3">CCHC-type domain-containing protein</fullName>
    </recommendedName>
</protein>
<evidence type="ECO:0000256" key="2">
    <source>
        <dbReference type="SAM" id="MobiDB-lite"/>
    </source>
</evidence>
<dbReference type="GO" id="GO:0008270">
    <property type="term" value="F:zinc ion binding"/>
    <property type="evidence" value="ECO:0007669"/>
    <property type="project" value="UniProtKB-KW"/>
</dbReference>
<name>A0ABD1XEQ0_9MARC</name>
<comment type="caution">
    <text evidence="4">The sequence shown here is derived from an EMBL/GenBank/DDBJ whole genome shotgun (WGS) entry which is preliminary data.</text>
</comment>
<reference evidence="4 5" key="1">
    <citation type="submission" date="2024-09" db="EMBL/GenBank/DDBJ databases">
        <title>Chromosome-scale assembly of Riccia fluitans.</title>
        <authorList>
            <person name="Paukszto L."/>
            <person name="Sawicki J."/>
            <person name="Karawczyk K."/>
            <person name="Piernik-Szablinska J."/>
            <person name="Szczecinska M."/>
            <person name="Mazdziarz M."/>
        </authorList>
    </citation>
    <scope>NUCLEOTIDE SEQUENCE [LARGE SCALE GENOMIC DNA]</scope>
    <source>
        <strain evidence="4">Rf_01</strain>
        <tissue evidence="4">Aerial parts of the thallus</tissue>
    </source>
</reference>
<evidence type="ECO:0000259" key="3">
    <source>
        <dbReference type="PROSITE" id="PS50158"/>
    </source>
</evidence>
<evidence type="ECO:0000256" key="1">
    <source>
        <dbReference type="PROSITE-ProRule" id="PRU00047"/>
    </source>
</evidence>
<evidence type="ECO:0000313" key="5">
    <source>
        <dbReference type="Proteomes" id="UP001605036"/>
    </source>
</evidence>
<dbReference type="Gene3D" id="4.10.60.10">
    <property type="entry name" value="Zinc finger, CCHC-type"/>
    <property type="match status" value="1"/>
</dbReference>
<dbReference type="SUPFAM" id="SSF57756">
    <property type="entry name" value="Retrovirus zinc finger-like domains"/>
    <property type="match status" value="1"/>
</dbReference>
<dbReference type="InterPro" id="IPR036875">
    <property type="entry name" value="Znf_CCHC_sf"/>
</dbReference>
<dbReference type="EMBL" id="JBHFFA010000008">
    <property type="protein sequence ID" value="KAL2607416.1"/>
    <property type="molecule type" value="Genomic_DNA"/>
</dbReference>
<dbReference type="AlphaFoldDB" id="A0ABD1XEQ0"/>
<sequence>MEVQKGWGVRLTNIPQGLDVLVRIDEEKRELRVEFEERIVERKGESSRRRSGETICHFCGRLGHKSGSCPTRWRAEGRRSTDLRLRVGPSSPLTEEDFCFTCGAKGLSKEHKCDEIASLLASVVGRLESDGRVDERDGEKTEKIASFEGTSSNQ</sequence>
<keyword evidence="1" id="KW-0862">Zinc</keyword>
<evidence type="ECO:0000313" key="4">
    <source>
        <dbReference type="EMBL" id="KAL2607416.1"/>
    </source>
</evidence>
<keyword evidence="5" id="KW-1185">Reference proteome</keyword>
<feature type="compositionally biased region" description="Basic and acidic residues" evidence="2">
    <location>
        <begin position="130"/>
        <end position="145"/>
    </location>
</feature>
<keyword evidence="1" id="KW-0863">Zinc-finger</keyword>
<feature type="region of interest" description="Disordered" evidence="2">
    <location>
        <begin position="130"/>
        <end position="154"/>
    </location>
</feature>